<dbReference type="AlphaFoldDB" id="A0A285SUS9"/>
<dbReference type="RefSeq" id="WP_097175140.1">
    <property type="nucleotide sequence ID" value="NZ_OBML01000006.1"/>
</dbReference>
<dbReference type="Proteomes" id="UP000219331">
    <property type="component" value="Unassembled WGS sequence"/>
</dbReference>
<dbReference type="OrthoDB" id="9814407at2"/>
<organism evidence="3 4">
    <name type="scientific">Stappia indica</name>
    <dbReference type="NCBI Taxonomy" id="538381"/>
    <lineage>
        <taxon>Bacteria</taxon>
        <taxon>Pseudomonadati</taxon>
        <taxon>Pseudomonadota</taxon>
        <taxon>Alphaproteobacteria</taxon>
        <taxon>Hyphomicrobiales</taxon>
        <taxon>Stappiaceae</taxon>
        <taxon>Stappia</taxon>
    </lineage>
</organism>
<gene>
    <name evidence="3" type="ORF">SAMN05421512_106205</name>
</gene>
<proteinExistence type="inferred from homology"/>
<feature type="domain" description="YCII-related" evidence="2">
    <location>
        <begin position="7"/>
        <end position="75"/>
    </location>
</feature>
<comment type="similarity">
    <text evidence="1">Belongs to the YciI family.</text>
</comment>
<dbReference type="InterPro" id="IPR011008">
    <property type="entry name" value="Dimeric_a/b-barrel"/>
</dbReference>
<dbReference type="Pfam" id="PF03795">
    <property type="entry name" value="YCII"/>
    <property type="match status" value="1"/>
</dbReference>
<keyword evidence="4" id="KW-1185">Reference proteome</keyword>
<accession>A0A285SUS9</accession>
<name>A0A285SUS9_9HYPH</name>
<dbReference type="STRING" id="538381.GCA_001696535_02734"/>
<sequence length="95" mass="9994">MFVVLLKFAANRADAPRHMDGHNAWIRQGFEDGVFVLAGSLVPGVGGAVLARGEPREALEARVAADPFVKEGVVSAEIHQIAPGRTHEGLAALLA</sequence>
<dbReference type="InterPro" id="IPR005545">
    <property type="entry name" value="YCII"/>
</dbReference>
<dbReference type="SUPFAM" id="SSF54909">
    <property type="entry name" value="Dimeric alpha+beta barrel"/>
    <property type="match status" value="1"/>
</dbReference>
<dbReference type="PANTHER" id="PTHR37828:SF1">
    <property type="entry name" value="YCII-RELATED DOMAIN-CONTAINING PROTEIN"/>
    <property type="match status" value="1"/>
</dbReference>
<evidence type="ECO:0000256" key="1">
    <source>
        <dbReference type="ARBA" id="ARBA00007689"/>
    </source>
</evidence>
<dbReference type="PANTHER" id="PTHR37828">
    <property type="entry name" value="GSR2449 PROTEIN"/>
    <property type="match status" value="1"/>
</dbReference>
<evidence type="ECO:0000313" key="3">
    <source>
        <dbReference type="EMBL" id="SOC10221.1"/>
    </source>
</evidence>
<evidence type="ECO:0000313" key="4">
    <source>
        <dbReference type="Proteomes" id="UP000219331"/>
    </source>
</evidence>
<protein>
    <submittedName>
        <fullName evidence="3">Uncharacterized conserved protein YciI, contains a putative active-site phosphohistidine</fullName>
    </submittedName>
</protein>
<dbReference type="Gene3D" id="3.30.70.1060">
    <property type="entry name" value="Dimeric alpha+beta barrel"/>
    <property type="match status" value="1"/>
</dbReference>
<evidence type="ECO:0000259" key="2">
    <source>
        <dbReference type="Pfam" id="PF03795"/>
    </source>
</evidence>
<reference evidence="3 4" key="1">
    <citation type="submission" date="2017-08" db="EMBL/GenBank/DDBJ databases">
        <authorList>
            <person name="de Groot N.N."/>
        </authorList>
    </citation>
    <scope>NUCLEOTIDE SEQUENCE [LARGE SCALE GENOMIC DNA]</scope>
    <source>
        <strain evidence="3 4">USBA 352</strain>
    </source>
</reference>
<dbReference type="EMBL" id="OBML01000006">
    <property type="protein sequence ID" value="SOC10221.1"/>
    <property type="molecule type" value="Genomic_DNA"/>
</dbReference>